<reference evidence="1" key="2">
    <citation type="submission" date="2022-06" db="UniProtKB">
        <authorList>
            <consortium name="EnsemblMetazoa"/>
        </authorList>
    </citation>
    <scope>IDENTIFICATION</scope>
    <source>
        <strain evidence="1">PS312</strain>
    </source>
</reference>
<evidence type="ECO:0000313" key="1">
    <source>
        <dbReference type="EnsemblMetazoa" id="PPA28487.1"/>
    </source>
</evidence>
<protein>
    <submittedName>
        <fullName evidence="1">Uncharacterized protein</fullName>
    </submittedName>
</protein>
<accession>A0A8R1UJ40</accession>
<dbReference type="PANTHER" id="PTHR31552">
    <property type="entry name" value="SERPENTINE RECEPTOR CLASS GAMMA"/>
    <property type="match status" value="1"/>
</dbReference>
<evidence type="ECO:0000313" key="2">
    <source>
        <dbReference type="Proteomes" id="UP000005239"/>
    </source>
</evidence>
<dbReference type="Proteomes" id="UP000005239">
    <property type="component" value="Unassembled WGS sequence"/>
</dbReference>
<gene>
    <name evidence="1" type="primary">WBGene00118041</name>
</gene>
<keyword evidence="2" id="KW-1185">Reference proteome</keyword>
<dbReference type="EnsemblMetazoa" id="PPA28487.1">
    <property type="protein sequence ID" value="PPA28487.1"/>
    <property type="gene ID" value="WBGene00118041"/>
</dbReference>
<dbReference type="PANTHER" id="PTHR31552:SF31">
    <property type="entry name" value="SERPENTINE RECEPTOR CLASS GAMMA"/>
    <property type="match status" value="1"/>
</dbReference>
<reference evidence="2" key="1">
    <citation type="journal article" date="2008" name="Nat. Genet.">
        <title>The Pristionchus pacificus genome provides a unique perspective on nematode lifestyle and parasitism.</title>
        <authorList>
            <person name="Dieterich C."/>
            <person name="Clifton S.W."/>
            <person name="Schuster L.N."/>
            <person name="Chinwalla A."/>
            <person name="Delehaunty K."/>
            <person name="Dinkelacker I."/>
            <person name="Fulton L."/>
            <person name="Fulton R."/>
            <person name="Godfrey J."/>
            <person name="Minx P."/>
            <person name="Mitreva M."/>
            <person name="Roeseler W."/>
            <person name="Tian H."/>
            <person name="Witte H."/>
            <person name="Yang S.P."/>
            <person name="Wilson R.K."/>
            <person name="Sommer R.J."/>
        </authorList>
    </citation>
    <scope>NUCLEOTIDE SEQUENCE [LARGE SCALE GENOMIC DNA]</scope>
    <source>
        <strain evidence="2">PS312</strain>
    </source>
</reference>
<name>A0A2A6CJC3_PRIPA</name>
<organism evidence="1 2">
    <name type="scientific">Pristionchus pacificus</name>
    <name type="common">Parasitic nematode worm</name>
    <dbReference type="NCBI Taxonomy" id="54126"/>
    <lineage>
        <taxon>Eukaryota</taxon>
        <taxon>Metazoa</taxon>
        <taxon>Ecdysozoa</taxon>
        <taxon>Nematoda</taxon>
        <taxon>Chromadorea</taxon>
        <taxon>Rhabditida</taxon>
        <taxon>Rhabditina</taxon>
        <taxon>Diplogasteromorpha</taxon>
        <taxon>Diplogasteroidea</taxon>
        <taxon>Neodiplogasteridae</taxon>
        <taxon>Pristionchus</taxon>
    </lineage>
</organism>
<dbReference type="AlphaFoldDB" id="A0A2A6CJC3"/>
<proteinExistence type="predicted"/>
<accession>A0A2A6CJC3</accession>
<sequence>MDVAVKVVDYILLGAQSYLLLRIFLSRNAYFKTPFYFFFLVTATFATTPFIEKLFRIRWNGILQMINVFGVTGSTIGKMYITAHRYAVMKHSSMLEGIWSNLVTAALCIILLFISFIPCVTIYFCGYRFTINGEVIVVAYMDDACIVVTKSESCTVYFIFIVVSLVLAPLTSRQLYKIQQCAEAKQKTTSKIVTQQRRMFIVVAVCVISHFIKSIQQFCWVFTASFHLTEFSAVLASLYTPIHYLATYSASVTLVIFSEPVRRLLISWRDVGKLSPNGSIGVRSSAAPSTFVMSIK</sequence>